<proteinExistence type="inferred from homology"/>
<organism evidence="8 9">
    <name type="scientific">Mesorhabditis belari</name>
    <dbReference type="NCBI Taxonomy" id="2138241"/>
    <lineage>
        <taxon>Eukaryota</taxon>
        <taxon>Metazoa</taxon>
        <taxon>Ecdysozoa</taxon>
        <taxon>Nematoda</taxon>
        <taxon>Chromadorea</taxon>
        <taxon>Rhabditida</taxon>
        <taxon>Rhabditina</taxon>
        <taxon>Rhabditomorpha</taxon>
        <taxon>Rhabditoidea</taxon>
        <taxon>Rhabditidae</taxon>
        <taxon>Mesorhabditinae</taxon>
        <taxon>Mesorhabditis</taxon>
    </lineage>
</organism>
<keyword evidence="2" id="KW-0732">Signal</keyword>
<protein>
    <recommendedName>
        <fullName evidence="7">Phospholipase B-like</fullName>
        <ecNumber evidence="7">3.1.1.-</ecNumber>
    </recommendedName>
</protein>
<evidence type="ECO:0000313" key="9">
    <source>
        <dbReference type="WBParaSite" id="MBELARI_LOCUS18638"/>
    </source>
</evidence>
<dbReference type="WBParaSite" id="MBELARI_LOCUS18638">
    <property type="protein sequence ID" value="MBELARI_LOCUS18638"/>
    <property type="gene ID" value="MBELARI_LOCUS18638"/>
</dbReference>
<dbReference type="Pfam" id="PF04916">
    <property type="entry name" value="Phospholip_B"/>
    <property type="match status" value="1"/>
</dbReference>
<keyword evidence="5 7" id="KW-0443">Lipid metabolism</keyword>
<dbReference type="Proteomes" id="UP000887575">
    <property type="component" value="Unassembled WGS sequence"/>
</dbReference>
<dbReference type="GO" id="GO:0009395">
    <property type="term" value="P:phospholipid catabolic process"/>
    <property type="evidence" value="ECO:0007669"/>
    <property type="project" value="TreeGrafter"/>
</dbReference>
<sequence length="595" mass="68816">MGDRSSHHGNLLWSAIVIGSIIVLYSTTENGLTKHVDVSVLGKTEDGRPWIYRKPGRQHDYSVYEMCSTNDRFEIVKNGFCRDQVALVRFKNSVNLTGWSFLEIETNDGHSPLEQAYAAGYLEGALTRKLIQHQLHNVVANYCTGKEAYCDKLKNFIKENHIWTKKFLNRAPTKDPYYSAIHRTYYQLQGLIDAYEKRPAQARATFEYHPIVFLNWMGEFYDLEVKFNKTRAGTEIPEKCSALVKLAPNNRDLFFSHVTMFAYHQMLRVIKLYKFGYDKKAYPGHTISFTSYPGLLSSQDDFHITSAKLAIMETTIGVYDPSKMIHTQSQEQLPSWIRSMTASLLADTALGWVETFLKYHMGTYNNQWMIIDYKLFTPGQPLKDHTFYVLETMPGYFVYRDKTRELQERTYHPSYNLPHYPEIIEYSALERFAKTYDKPNGSGIGGDYYRSGKSPRAKIFARDHANVVDFESFTKLMRKIDFKNDELSRCECDPPYSGEAAIAARGDLNDPNGKYEFPAIGHRNHGALDFKGVNHERMTDFSFRAWGAPAWDLPNGIPPFQWTQFESHSQIRVSHRGHPDLFDFDFVEVEWEAKI</sequence>
<reference evidence="9" key="1">
    <citation type="submission" date="2024-02" db="UniProtKB">
        <authorList>
            <consortium name="WormBaseParasite"/>
        </authorList>
    </citation>
    <scope>IDENTIFICATION</scope>
</reference>
<evidence type="ECO:0000256" key="2">
    <source>
        <dbReference type="ARBA" id="ARBA00022729"/>
    </source>
</evidence>
<evidence type="ECO:0000256" key="3">
    <source>
        <dbReference type="ARBA" id="ARBA00022801"/>
    </source>
</evidence>
<keyword evidence="6" id="KW-0325">Glycoprotein</keyword>
<keyword evidence="8" id="KW-1185">Reference proteome</keyword>
<evidence type="ECO:0000256" key="4">
    <source>
        <dbReference type="ARBA" id="ARBA00022963"/>
    </source>
</evidence>
<keyword evidence="4 7" id="KW-0442">Lipid degradation</keyword>
<evidence type="ECO:0000256" key="5">
    <source>
        <dbReference type="ARBA" id="ARBA00023098"/>
    </source>
</evidence>
<comment type="similarity">
    <text evidence="1 7">Belongs to the phospholipase B-like family.</text>
</comment>
<dbReference type="PANTHER" id="PTHR12370:SF7">
    <property type="entry name" value="PHOSPHOLIPASE B-LIKE 2-RELATED"/>
    <property type="match status" value="1"/>
</dbReference>
<dbReference type="EC" id="3.1.1.-" evidence="7"/>
<comment type="function">
    <text evidence="7">Putative phospholipase.</text>
</comment>
<name>A0AAF3EWQ4_9BILA</name>
<dbReference type="InterPro" id="IPR007000">
    <property type="entry name" value="PLipase_B-like"/>
</dbReference>
<dbReference type="PANTHER" id="PTHR12370">
    <property type="entry name" value="PHOSPHOLIPASE B-RELATED"/>
    <property type="match status" value="1"/>
</dbReference>
<accession>A0AAF3EWQ4</accession>
<keyword evidence="3 7" id="KW-0378">Hydrolase</keyword>
<evidence type="ECO:0000313" key="8">
    <source>
        <dbReference type="Proteomes" id="UP000887575"/>
    </source>
</evidence>
<evidence type="ECO:0000256" key="6">
    <source>
        <dbReference type="ARBA" id="ARBA00023180"/>
    </source>
</evidence>
<dbReference type="Gene3D" id="3.60.60.30">
    <property type="match status" value="1"/>
</dbReference>
<evidence type="ECO:0000256" key="7">
    <source>
        <dbReference type="RuleBase" id="RU364138"/>
    </source>
</evidence>
<dbReference type="AlphaFoldDB" id="A0AAF3EWQ4"/>
<evidence type="ECO:0000256" key="1">
    <source>
        <dbReference type="ARBA" id="ARBA00007835"/>
    </source>
</evidence>
<dbReference type="GO" id="GO:0005576">
    <property type="term" value="C:extracellular region"/>
    <property type="evidence" value="ECO:0007669"/>
    <property type="project" value="TreeGrafter"/>
</dbReference>
<dbReference type="GO" id="GO:0004620">
    <property type="term" value="F:phospholipase activity"/>
    <property type="evidence" value="ECO:0007669"/>
    <property type="project" value="InterPro"/>
</dbReference>